<dbReference type="Proteomes" id="UP000299290">
    <property type="component" value="Unassembled WGS sequence"/>
</dbReference>
<comment type="caution">
    <text evidence="1">The sequence shown here is derived from an EMBL/GenBank/DDBJ whole genome shotgun (WGS) entry which is preliminary data.</text>
</comment>
<name>A0A4D4KQW8_9ACTN</name>
<protein>
    <submittedName>
        <fullName evidence="1">Uncharacterized protein</fullName>
    </submittedName>
</protein>
<organism evidence="1 2">
    <name type="scientific">Streptomyces antimycoticus</name>
    <dbReference type="NCBI Taxonomy" id="68175"/>
    <lineage>
        <taxon>Bacteria</taxon>
        <taxon>Bacillati</taxon>
        <taxon>Actinomycetota</taxon>
        <taxon>Actinomycetes</taxon>
        <taxon>Kitasatosporales</taxon>
        <taxon>Streptomycetaceae</taxon>
        <taxon>Streptomyces</taxon>
        <taxon>Streptomyces violaceusniger group</taxon>
    </lineage>
</organism>
<dbReference type="AlphaFoldDB" id="A0A4D4KQW8"/>
<dbReference type="EMBL" id="BJHV01000001">
    <property type="protein sequence ID" value="GDY48848.1"/>
    <property type="molecule type" value="Genomic_DNA"/>
</dbReference>
<evidence type="ECO:0000313" key="2">
    <source>
        <dbReference type="Proteomes" id="UP000299290"/>
    </source>
</evidence>
<reference evidence="1 2" key="1">
    <citation type="journal article" date="2020" name="Int. J. Syst. Evol. Microbiol.">
        <title>Reclassification of Streptomyces castelarensis and Streptomyces sporoclivatus as later heterotypic synonyms of Streptomyces antimycoticus.</title>
        <authorList>
            <person name="Komaki H."/>
            <person name="Tamura T."/>
        </authorList>
    </citation>
    <scope>NUCLEOTIDE SEQUENCE [LARGE SCALE GENOMIC DNA]</scope>
    <source>
        <strain evidence="1 2">NBRC 12839</strain>
    </source>
</reference>
<proteinExistence type="predicted"/>
<keyword evidence="2" id="KW-1185">Reference proteome</keyword>
<sequence length="43" mass="4937">MVRGDEEFIAYGLSEADTATLRAWARDWADDLAQRPHEEITDD</sequence>
<accession>A0A4D4KQW8</accession>
<evidence type="ECO:0000313" key="1">
    <source>
        <dbReference type="EMBL" id="GDY48848.1"/>
    </source>
</evidence>
<gene>
    <name evidence="1" type="ORF">SANT12839_097300</name>
</gene>